<protein>
    <submittedName>
        <fullName evidence="2">Uncharacterized protein</fullName>
    </submittedName>
</protein>
<name>A0A8K1C5A0_PYTOL</name>
<keyword evidence="1" id="KW-0677">Repeat</keyword>
<dbReference type="Proteomes" id="UP000794436">
    <property type="component" value="Unassembled WGS sequence"/>
</dbReference>
<dbReference type="EMBL" id="SPLM01000145">
    <property type="protein sequence ID" value="TMW56695.1"/>
    <property type="molecule type" value="Genomic_DNA"/>
</dbReference>
<dbReference type="InterPro" id="IPR004018">
    <property type="entry name" value="RPEL_repeat"/>
</dbReference>
<comment type="caution">
    <text evidence="2">The sequence shown here is derived from an EMBL/GenBank/DDBJ whole genome shotgun (WGS) entry which is preliminary data.</text>
</comment>
<accession>A0A8K1C5A0</accession>
<evidence type="ECO:0000256" key="1">
    <source>
        <dbReference type="ARBA" id="ARBA00022737"/>
    </source>
</evidence>
<dbReference type="AlphaFoldDB" id="A0A8K1C5A0"/>
<evidence type="ECO:0000313" key="3">
    <source>
        <dbReference type="Proteomes" id="UP000794436"/>
    </source>
</evidence>
<sequence length="106" mass="12017">MPTQACASDASYGASRAQKAAQIDQKLRCRPSQEDLIQRGILQIGGRLCRCTHEEVSKGSLQWVVRSTWPADHDLLVTQIEEGLGFSIFVTPCSYVRLYQRDFEWL</sequence>
<dbReference type="Pfam" id="PF02755">
    <property type="entry name" value="RPEL"/>
    <property type="match status" value="1"/>
</dbReference>
<organism evidence="2 3">
    <name type="scientific">Pythium oligandrum</name>
    <name type="common">Mycoparasitic fungus</name>
    <dbReference type="NCBI Taxonomy" id="41045"/>
    <lineage>
        <taxon>Eukaryota</taxon>
        <taxon>Sar</taxon>
        <taxon>Stramenopiles</taxon>
        <taxon>Oomycota</taxon>
        <taxon>Peronosporomycetes</taxon>
        <taxon>Pythiales</taxon>
        <taxon>Pythiaceae</taxon>
        <taxon>Pythium</taxon>
    </lineage>
</organism>
<keyword evidence="3" id="KW-1185">Reference proteome</keyword>
<proteinExistence type="predicted"/>
<evidence type="ECO:0000313" key="2">
    <source>
        <dbReference type="EMBL" id="TMW56695.1"/>
    </source>
</evidence>
<gene>
    <name evidence="2" type="ORF">Poli38472_006705</name>
</gene>
<reference evidence="2" key="1">
    <citation type="submission" date="2019-03" db="EMBL/GenBank/DDBJ databases">
        <title>Long read genome sequence of the mycoparasitic Pythium oligandrum ATCC 38472 isolated from sugarbeet rhizosphere.</title>
        <authorList>
            <person name="Gaulin E."/>
        </authorList>
    </citation>
    <scope>NUCLEOTIDE SEQUENCE</scope>
    <source>
        <strain evidence="2">ATCC 38472_TT</strain>
    </source>
</reference>